<organism evidence="1 2">
    <name type="scientific">Hypsizygus marmoreus</name>
    <name type="common">White beech mushroom</name>
    <name type="synonym">Agaricus marmoreus</name>
    <dbReference type="NCBI Taxonomy" id="39966"/>
    <lineage>
        <taxon>Eukaryota</taxon>
        <taxon>Fungi</taxon>
        <taxon>Dikarya</taxon>
        <taxon>Basidiomycota</taxon>
        <taxon>Agaricomycotina</taxon>
        <taxon>Agaricomycetes</taxon>
        <taxon>Agaricomycetidae</taxon>
        <taxon>Agaricales</taxon>
        <taxon>Tricholomatineae</taxon>
        <taxon>Lyophyllaceae</taxon>
        <taxon>Hypsizygus</taxon>
    </lineage>
</organism>
<proteinExistence type="predicted"/>
<name>A0A369J8Y5_HYPMA</name>
<dbReference type="EMBL" id="LUEZ02000101">
    <property type="protein sequence ID" value="RDB18579.1"/>
    <property type="molecule type" value="Genomic_DNA"/>
</dbReference>
<dbReference type="InParanoid" id="A0A369J8Y5"/>
<accession>A0A369J8Y5</accession>
<sequence>MSNSYTSVANVRDCAGMIWDDRLFRTKRTLVSSFKVAAASLRDTTLSTHQVTVVTILIAFPQSHGLTSLLYIPPDQPMDIAWKLDRRTFGYRGKLQHLGCRERH</sequence>
<reference evidence="1" key="1">
    <citation type="submission" date="2018-04" db="EMBL/GenBank/DDBJ databases">
        <title>Whole genome sequencing of Hypsizygus marmoreus.</title>
        <authorList>
            <person name="Choi I.-G."/>
            <person name="Min B."/>
            <person name="Kim J.-G."/>
            <person name="Kim S."/>
            <person name="Oh Y.-L."/>
            <person name="Kong W.-S."/>
            <person name="Park H."/>
            <person name="Jeong J."/>
            <person name="Song E.-S."/>
        </authorList>
    </citation>
    <scope>NUCLEOTIDE SEQUENCE [LARGE SCALE GENOMIC DNA]</scope>
    <source>
        <strain evidence="1">51987-8</strain>
    </source>
</reference>
<gene>
    <name evidence="1" type="ORF">Hypma_000324</name>
</gene>
<evidence type="ECO:0000313" key="1">
    <source>
        <dbReference type="EMBL" id="RDB18579.1"/>
    </source>
</evidence>
<comment type="caution">
    <text evidence="1">The sequence shown here is derived from an EMBL/GenBank/DDBJ whole genome shotgun (WGS) entry which is preliminary data.</text>
</comment>
<dbReference type="AlphaFoldDB" id="A0A369J8Y5"/>
<evidence type="ECO:0000313" key="2">
    <source>
        <dbReference type="Proteomes" id="UP000076154"/>
    </source>
</evidence>
<keyword evidence="2" id="KW-1185">Reference proteome</keyword>
<dbReference type="Proteomes" id="UP000076154">
    <property type="component" value="Unassembled WGS sequence"/>
</dbReference>
<protein>
    <submittedName>
        <fullName evidence="1">Uncharacterized protein</fullName>
    </submittedName>
</protein>